<accession>A0A8J2MFH9</accession>
<sequence>MNPSSIPLVLTNKTKQSRTIVLQKLYNKYIIILKKGNWFQISIIDLFNIEQQFRGNIININSHQSSRIFFASRRNYTPNISGSTTAWKVPDIRNDTRFNQTLRRIAVEVENREHIAEVVVAERSGNRIRIRIGITRSSFKSELH</sequence>
<name>A0A8J2MFH9_COTCN</name>
<reference evidence="1" key="1">
    <citation type="submission" date="2021-04" db="EMBL/GenBank/DDBJ databases">
        <authorList>
            <person name="Chebbi M.A.C M."/>
        </authorList>
    </citation>
    <scope>NUCLEOTIDE SEQUENCE</scope>
</reference>
<organism evidence="1 2">
    <name type="scientific">Cotesia congregata</name>
    <name type="common">Parasitoid wasp</name>
    <name type="synonym">Apanteles congregatus</name>
    <dbReference type="NCBI Taxonomy" id="51543"/>
    <lineage>
        <taxon>Eukaryota</taxon>
        <taxon>Metazoa</taxon>
        <taxon>Ecdysozoa</taxon>
        <taxon>Arthropoda</taxon>
        <taxon>Hexapoda</taxon>
        <taxon>Insecta</taxon>
        <taxon>Pterygota</taxon>
        <taxon>Neoptera</taxon>
        <taxon>Endopterygota</taxon>
        <taxon>Hymenoptera</taxon>
        <taxon>Apocrita</taxon>
        <taxon>Ichneumonoidea</taxon>
        <taxon>Braconidae</taxon>
        <taxon>Microgastrinae</taxon>
        <taxon>Cotesia</taxon>
    </lineage>
</organism>
<gene>
    <name evidence="1" type="ORF">HICCMSTLAB_LOCUS4760</name>
</gene>
<comment type="caution">
    <text evidence="1">The sequence shown here is derived from an EMBL/GenBank/DDBJ whole genome shotgun (WGS) entry which is preliminary data.</text>
</comment>
<dbReference type="EMBL" id="CAJNRD030001119">
    <property type="protein sequence ID" value="CAG5088206.1"/>
    <property type="molecule type" value="Genomic_DNA"/>
</dbReference>
<dbReference type="Proteomes" id="UP000786811">
    <property type="component" value="Unassembled WGS sequence"/>
</dbReference>
<evidence type="ECO:0000313" key="1">
    <source>
        <dbReference type="EMBL" id="CAG5088206.1"/>
    </source>
</evidence>
<proteinExistence type="predicted"/>
<dbReference type="AlphaFoldDB" id="A0A8J2MFH9"/>
<keyword evidence="2" id="KW-1185">Reference proteome</keyword>
<evidence type="ECO:0000313" key="2">
    <source>
        <dbReference type="Proteomes" id="UP000786811"/>
    </source>
</evidence>
<protein>
    <submittedName>
        <fullName evidence="1">Uncharacterized protein</fullName>
    </submittedName>
</protein>